<dbReference type="AlphaFoldDB" id="D3PAU4"/>
<keyword evidence="4" id="KW-1185">Reference proteome</keyword>
<protein>
    <recommendedName>
        <fullName evidence="2">Histidine kinase/HSP90-like ATPase domain-containing protein</fullName>
    </recommendedName>
</protein>
<gene>
    <name evidence="3" type="ordered locus">DEFDS_0206</name>
</gene>
<sequence length="104" mass="11848">MIIAELLNNAVIHGNQNDPKKNVSISCKVENENLIVEVSDEGDLFNLKIPEKPDLFLDYGRGLYLVSKLVDFIDVIKDNRKKVVIHKKLNKKNNKLEDNPLTCC</sequence>
<dbReference type="Gene3D" id="3.30.565.10">
    <property type="entry name" value="Histidine kinase-like ATPase, C-terminal domain"/>
    <property type="match status" value="1"/>
</dbReference>
<dbReference type="GO" id="GO:0004674">
    <property type="term" value="F:protein serine/threonine kinase activity"/>
    <property type="evidence" value="ECO:0007669"/>
    <property type="project" value="UniProtKB-KW"/>
</dbReference>
<dbReference type="eggNOG" id="COG2172">
    <property type="taxonomic scope" value="Bacteria"/>
</dbReference>
<dbReference type="SUPFAM" id="SSF55874">
    <property type="entry name" value="ATPase domain of HSP90 chaperone/DNA topoisomerase II/histidine kinase"/>
    <property type="match status" value="1"/>
</dbReference>
<proteinExistence type="predicted"/>
<dbReference type="InterPro" id="IPR003594">
    <property type="entry name" value="HATPase_dom"/>
</dbReference>
<dbReference type="PANTHER" id="PTHR35526:SF3">
    <property type="entry name" value="ANTI-SIGMA-F FACTOR RSBW"/>
    <property type="match status" value="1"/>
</dbReference>
<dbReference type="InterPro" id="IPR050267">
    <property type="entry name" value="Anti-sigma-factor_SerPK"/>
</dbReference>
<evidence type="ECO:0000313" key="3">
    <source>
        <dbReference type="EMBL" id="BAI79717.1"/>
    </source>
</evidence>
<reference evidence="3 4" key="1">
    <citation type="journal article" date="2010" name="DNA Res.">
        <title>Bacterial lifestyle in a deep-sea hydrothermal vent chimney revealed by the genome sequence of the thermophilic bacterium Deferribacter desulfuricans SSM1.</title>
        <authorList>
            <person name="Takaki Y."/>
            <person name="Shimamura S."/>
            <person name="Nakagawa S."/>
            <person name="Fukuhara Y."/>
            <person name="Horikawa H."/>
            <person name="Ankai A."/>
            <person name="Harada T."/>
            <person name="Hosoyama A."/>
            <person name="Oguchi A."/>
            <person name="Fukui S."/>
            <person name="Fujita N."/>
            <person name="Takami H."/>
            <person name="Takai K."/>
        </authorList>
    </citation>
    <scope>NUCLEOTIDE SEQUENCE [LARGE SCALE GENOMIC DNA]</scope>
    <source>
        <strain evidence="4">DSM 14783 / JCM 11476 / NBRC 101012 / SSM1</strain>
    </source>
</reference>
<dbReference type="Pfam" id="PF13581">
    <property type="entry name" value="HATPase_c_2"/>
    <property type="match status" value="1"/>
</dbReference>
<dbReference type="PANTHER" id="PTHR35526">
    <property type="entry name" value="ANTI-SIGMA-F FACTOR RSBW-RELATED"/>
    <property type="match status" value="1"/>
</dbReference>
<name>D3PAU4_DEFDS</name>
<dbReference type="KEGG" id="ddf:DEFDS_0206"/>
<dbReference type="Proteomes" id="UP000001520">
    <property type="component" value="Chromosome"/>
</dbReference>
<dbReference type="CDD" id="cd16936">
    <property type="entry name" value="HATPase_RsbW-like"/>
    <property type="match status" value="1"/>
</dbReference>
<dbReference type="InterPro" id="IPR036890">
    <property type="entry name" value="HATPase_C_sf"/>
</dbReference>
<evidence type="ECO:0000313" key="4">
    <source>
        <dbReference type="Proteomes" id="UP000001520"/>
    </source>
</evidence>
<organism evidence="3 4">
    <name type="scientific">Deferribacter desulfuricans (strain DSM 14783 / JCM 11476 / NBRC 101012 / SSM1)</name>
    <dbReference type="NCBI Taxonomy" id="639282"/>
    <lineage>
        <taxon>Bacteria</taxon>
        <taxon>Pseudomonadati</taxon>
        <taxon>Deferribacterota</taxon>
        <taxon>Deferribacteres</taxon>
        <taxon>Deferribacterales</taxon>
        <taxon>Deferribacteraceae</taxon>
        <taxon>Deferribacter</taxon>
    </lineage>
</organism>
<dbReference type="HOGENOM" id="CLU_2245502_0_0_0"/>
<evidence type="ECO:0000256" key="1">
    <source>
        <dbReference type="ARBA" id="ARBA00022527"/>
    </source>
</evidence>
<evidence type="ECO:0000259" key="2">
    <source>
        <dbReference type="Pfam" id="PF13581"/>
    </source>
</evidence>
<keyword evidence="1" id="KW-0723">Serine/threonine-protein kinase</keyword>
<dbReference type="EMBL" id="AP011529">
    <property type="protein sequence ID" value="BAI79717.1"/>
    <property type="molecule type" value="Genomic_DNA"/>
</dbReference>
<feature type="domain" description="Histidine kinase/HSP90-like ATPase" evidence="2">
    <location>
        <begin position="2"/>
        <end position="85"/>
    </location>
</feature>
<keyword evidence="1" id="KW-0418">Kinase</keyword>
<accession>D3PAU4</accession>
<dbReference type="STRING" id="639282.DEFDS_0206"/>
<keyword evidence="1" id="KW-0808">Transferase</keyword>